<keyword evidence="6 10" id="KW-0067">ATP-binding</keyword>
<feature type="binding site" evidence="10">
    <location>
        <position position="726"/>
    </location>
    <ligand>
        <name>ATP</name>
        <dbReference type="ChEBI" id="CHEBI:30616"/>
    </ligand>
</feature>
<dbReference type="AlphaFoldDB" id="A0A1F6W2M4"/>
<dbReference type="InterPro" id="IPR014729">
    <property type="entry name" value="Rossmann-like_a/b/a_fold"/>
</dbReference>
<keyword evidence="8 10" id="KW-0030">Aminoacyl-tRNA synthetase</keyword>
<dbReference type="InterPro" id="IPR000086">
    <property type="entry name" value="NUDIX_hydrolase_dom"/>
</dbReference>
<dbReference type="GO" id="GO:0004823">
    <property type="term" value="F:leucine-tRNA ligase activity"/>
    <property type="evidence" value="ECO:0007669"/>
    <property type="project" value="UniProtKB-UniRule"/>
</dbReference>
<protein>
    <recommendedName>
        <fullName evidence="10">Leucine--tRNA ligase</fullName>
        <ecNumber evidence="10">6.1.1.4</ecNumber>
    </recommendedName>
    <alternativeName>
        <fullName evidence="10">Leucyl-tRNA synthetase</fullName>
        <shortName evidence="10">LeuRS</shortName>
    </alternativeName>
</protein>
<dbReference type="Pfam" id="PF00293">
    <property type="entry name" value="NUDIX"/>
    <property type="match status" value="1"/>
</dbReference>
<dbReference type="SUPFAM" id="SSF55811">
    <property type="entry name" value="Nudix"/>
    <property type="match status" value="1"/>
</dbReference>
<evidence type="ECO:0000313" key="13">
    <source>
        <dbReference type="Proteomes" id="UP000179275"/>
    </source>
</evidence>
<dbReference type="STRING" id="1801756.A3C67_02000"/>
<dbReference type="PANTHER" id="PTHR43740:SF2">
    <property type="entry name" value="LEUCINE--TRNA LIGASE, MITOCHONDRIAL"/>
    <property type="match status" value="1"/>
</dbReference>
<dbReference type="InterPro" id="IPR025709">
    <property type="entry name" value="Leu_tRNA-synth_edit"/>
</dbReference>
<accession>A0A1F6W2M4</accession>
<feature type="short sequence motif" description="'KMSKS' region" evidence="10">
    <location>
        <begin position="723"/>
        <end position="727"/>
    </location>
</feature>
<dbReference type="CDD" id="cd07958">
    <property type="entry name" value="Anticodon_Ia_Leu_BEm"/>
    <property type="match status" value="1"/>
</dbReference>
<dbReference type="InterPro" id="IPR013155">
    <property type="entry name" value="M/V/L/I-tRNA-synth_anticd-bd"/>
</dbReference>
<evidence type="ECO:0000256" key="6">
    <source>
        <dbReference type="ARBA" id="ARBA00022840"/>
    </source>
</evidence>
<dbReference type="PANTHER" id="PTHR43740">
    <property type="entry name" value="LEUCYL-TRNA SYNTHETASE"/>
    <property type="match status" value="1"/>
</dbReference>
<dbReference type="Gene3D" id="3.90.740.10">
    <property type="entry name" value="Valyl/Leucyl/Isoleucyl-tRNA synthetase, editing domain"/>
    <property type="match status" value="1"/>
</dbReference>
<evidence type="ECO:0000256" key="7">
    <source>
        <dbReference type="ARBA" id="ARBA00022917"/>
    </source>
</evidence>
<dbReference type="SUPFAM" id="SSF52374">
    <property type="entry name" value="Nucleotidylyl transferase"/>
    <property type="match status" value="1"/>
</dbReference>
<dbReference type="InterPro" id="IPR001412">
    <property type="entry name" value="aa-tRNA-synth_I_CS"/>
</dbReference>
<dbReference type="Gene3D" id="1.10.730.10">
    <property type="entry name" value="Isoleucyl-tRNA Synthetase, Domain 1"/>
    <property type="match status" value="1"/>
</dbReference>
<dbReference type="InterPro" id="IPR009008">
    <property type="entry name" value="Val/Leu/Ile-tRNA-synth_edit"/>
</dbReference>
<dbReference type="GO" id="GO:0006429">
    <property type="term" value="P:leucyl-tRNA aminoacylation"/>
    <property type="evidence" value="ECO:0007669"/>
    <property type="project" value="UniProtKB-UniRule"/>
</dbReference>
<dbReference type="FunFam" id="3.40.50.620:FF:000056">
    <property type="entry name" value="Leucine--tRNA ligase"/>
    <property type="match status" value="1"/>
</dbReference>
<dbReference type="GO" id="GO:0005524">
    <property type="term" value="F:ATP binding"/>
    <property type="evidence" value="ECO:0007669"/>
    <property type="project" value="UniProtKB-UniRule"/>
</dbReference>
<gene>
    <name evidence="10" type="primary">leuS</name>
    <name evidence="12" type="ORF">A3C67_02000</name>
</gene>
<evidence type="ECO:0000256" key="9">
    <source>
        <dbReference type="ARBA" id="ARBA00047469"/>
    </source>
</evidence>
<keyword evidence="5" id="KW-0378">Hydrolase</keyword>
<evidence type="ECO:0000256" key="1">
    <source>
        <dbReference type="ARBA" id="ARBA00005594"/>
    </source>
</evidence>
<proteinExistence type="inferred from homology"/>
<dbReference type="Gene3D" id="3.40.50.620">
    <property type="entry name" value="HUPs"/>
    <property type="match status" value="2"/>
</dbReference>
<keyword evidence="3 10" id="KW-0436">Ligase</keyword>
<evidence type="ECO:0000256" key="10">
    <source>
        <dbReference type="HAMAP-Rule" id="MF_00049"/>
    </source>
</evidence>
<evidence type="ECO:0000313" key="12">
    <source>
        <dbReference type="EMBL" id="OGI76157.1"/>
    </source>
</evidence>
<dbReference type="Pfam" id="PF00133">
    <property type="entry name" value="tRNA-synt_1"/>
    <property type="match status" value="2"/>
</dbReference>
<comment type="caution">
    <text evidence="10">Lacks conserved residue(s) required for the propagation of feature annotation.</text>
</comment>
<keyword evidence="2 10" id="KW-0963">Cytoplasm</keyword>
<dbReference type="SUPFAM" id="SSF47323">
    <property type="entry name" value="Anticodon-binding domain of a subclass of class I aminoacyl-tRNA synthetases"/>
    <property type="match status" value="1"/>
</dbReference>
<dbReference type="Pfam" id="PF08264">
    <property type="entry name" value="Anticodon_1"/>
    <property type="match status" value="1"/>
</dbReference>
<feature type="domain" description="Nudix hydrolase" evidence="11">
    <location>
        <begin position="379"/>
        <end position="515"/>
    </location>
</feature>
<sequence>MRQYDHKKIEKKWQNEWEKNKIYQAKDSSKKPKFYGLIEFPYPSGDGLHVGHPRPYIGMDVISRKKRMEGNNVLFPIGWDAFGLPTENYAIKTGKDPRVVTKENSDNFRRQIKSIGISFDWSREVYTTDPKYYKWTQWIFLQFFKKGLAYKKKMMINWCPQDKIGLANEEVVNGCCERCGTAVEKREKEQWMLAITKYAERLDKDLDTVNYLPQIKLAQRNWIGKSEGATIQFVIRNLKLSIEVFTTRPDTIYGATYMVLAPEHELVDKITTPEQKKYVLKYVLNAKQKSEIDRANAEKEKTGVFTGAYAINPANKEKIPVWIADYVLASYGTGAIMAVPAHDERDYEFAKKYNLSIKQVIAPLFISEDDPPKQGEKMVNRNAVACIVRNSKTNQYLCLQWNVSDKWRTFITGGIEDGEDPVMAAKREIEEETGYSNLRFIKILGTQAFENFFHLVKKTNRHARFLCLAFDLVDNTKVKVREEEKNIHEGKWIDSDKVESFIVGRVFKFFWDQFREGDTAYIENGILINSGKFDGMDSEKAKKEITKFIGGKEKTTFKLRDWVFSRQRYWGEPIPVVHCVKCGMVPVSEKDLPIELPKVKNYQPTDSGESPLANISKWVNTKCPKCKGKAKRETDTMPNWAGSSWYYLRYTDPKNAKVFAGGKNLKYWTPVDWYNGGNEHTTLHLLYSRFWHKFLFDQGLVPTSEPYMKRTSHGLILAEGGEKMSKSKGNVINPDDIVKRFGADTLRLYEMFMGPFDQAIAWSEEAIIGPRRFLEKVWKIGMNLPKNSARSSLLGVPSGSHAVQNFSGGSGEPEKNFADGRFQPQDGGMSKNFSLVRILHKTIKKVSEDVENMRFNTAISAMMILATEMEKSPLVDKEDYKKLLQILAPFAPHITEELWSNLAPDSDSGRRQLIHLSEWPDWDKNAIIDAEVKIAVQINGKVRGEIVILAEAKEEEVKVQALANPAVLKYTSGISPKKVIYVKGRLINIVI</sequence>
<dbReference type="GO" id="GO:0002161">
    <property type="term" value="F:aminoacyl-tRNA deacylase activity"/>
    <property type="evidence" value="ECO:0007669"/>
    <property type="project" value="InterPro"/>
</dbReference>
<dbReference type="EMBL" id="MFUG01000008">
    <property type="protein sequence ID" value="OGI76157.1"/>
    <property type="molecule type" value="Genomic_DNA"/>
</dbReference>
<name>A0A1F6W2M4_9BACT</name>
<dbReference type="PROSITE" id="PS51462">
    <property type="entry name" value="NUDIX"/>
    <property type="match status" value="1"/>
</dbReference>
<dbReference type="SUPFAM" id="SSF50677">
    <property type="entry name" value="ValRS/IleRS/LeuRS editing domain"/>
    <property type="match status" value="1"/>
</dbReference>
<dbReference type="HAMAP" id="MF_00049_B">
    <property type="entry name" value="Leu_tRNA_synth_B"/>
    <property type="match status" value="1"/>
</dbReference>
<evidence type="ECO:0000256" key="3">
    <source>
        <dbReference type="ARBA" id="ARBA00022598"/>
    </source>
</evidence>
<dbReference type="InterPro" id="IPR020084">
    <property type="entry name" value="NUDIX_hydrolase_CS"/>
</dbReference>
<comment type="similarity">
    <text evidence="1 10">Belongs to the class-I aminoacyl-tRNA synthetase family.</text>
</comment>
<dbReference type="Gene3D" id="3.10.20.590">
    <property type="match status" value="1"/>
</dbReference>
<dbReference type="InterPro" id="IPR002300">
    <property type="entry name" value="aa-tRNA-synth_Ia"/>
</dbReference>
<dbReference type="FunFam" id="3.40.50.620:FF:000003">
    <property type="entry name" value="Leucine--tRNA ligase"/>
    <property type="match status" value="1"/>
</dbReference>
<dbReference type="PROSITE" id="PS00178">
    <property type="entry name" value="AA_TRNA_LIGASE_I"/>
    <property type="match status" value="1"/>
</dbReference>
<organism evidence="12 13">
    <name type="scientific">Candidatus Nomurabacteria bacterium RIFCSPHIGHO2_02_FULL_42_19</name>
    <dbReference type="NCBI Taxonomy" id="1801756"/>
    <lineage>
        <taxon>Bacteria</taxon>
        <taxon>Candidatus Nomuraibacteriota</taxon>
    </lineage>
</organism>
<evidence type="ECO:0000259" key="11">
    <source>
        <dbReference type="PROSITE" id="PS51462"/>
    </source>
</evidence>
<comment type="catalytic activity">
    <reaction evidence="9 10">
        <text>tRNA(Leu) + L-leucine + ATP = L-leucyl-tRNA(Leu) + AMP + diphosphate</text>
        <dbReference type="Rhea" id="RHEA:11688"/>
        <dbReference type="Rhea" id="RHEA-COMP:9613"/>
        <dbReference type="Rhea" id="RHEA-COMP:9622"/>
        <dbReference type="ChEBI" id="CHEBI:30616"/>
        <dbReference type="ChEBI" id="CHEBI:33019"/>
        <dbReference type="ChEBI" id="CHEBI:57427"/>
        <dbReference type="ChEBI" id="CHEBI:78442"/>
        <dbReference type="ChEBI" id="CHEBI:78494"/>
        <dbReference type="ChEBI" id="CHEBI:456215"/>
        <dbReference type="EC" id="6.1.1.4"/>
    </reaction>
</comment>
<dbReference type="Proteomes" id="UP000179275">
    <property type="component" value="Unassembled WGS sequence"/>
</dbReference>
<evidence type="ECO:0000256" key="2">
    <source>
        <dbReference type="ARBA" id="ARBA00022490"/>
    </source>
</evidence>
<keyword evidence="7 10" id="KW-0648">Protein biosynthesis</keyword>
<dbReference type="GO" id="GO:0005829">
    <property type="term" value="C:cytosol"/>
    <property type="evidence" value="ECO:0007669"/>
    <property type="project" value="TreeGrafter"/>
</dbReference>
<dbReference type="EC" id="6.1.1.4" evidence="10"/>
<dbReference type="InterPro" id="IPR015797">
    <property type="entry name" value="NUDIX_hydrolase-like_dom_sf"/>
</dbReference>
<evidence type="ECO:0000256" key="5">
    <source>
        <dbReference type="ARBA" id="ARBA00022801"/>
    </source>
</evidence>
<dbReference type="InterPro" id="IPR009080">
    <property type="entry name" value="tRNAsynth_Ia_anticodon-bd"/>
</dbReference>
<dbReference type="FunFam" id="1.10.730.10:FF:000002">
    <property type="entry name" value="Leucine--tRNA ligase"/>
    <property type="match status" value="2"/>
</dbReference>
<evidence type="ECO:0000256" key="4">
    <source>
        <dbReference type="ARBA" id="ARBA00022741"/>
    </source>
</evidence>
<evidence type="ECO:0000256" key="8">
    <source>
        <dbReference type="ARBA" id="ARBA00023146"/>
    </source>
</evidence>
<dbReference type="Pfam" id="PF13603">
    <property type="entry name" value="tRNA-synt_1_2"/>
    <property type="match status" value="1"/>
</dbReference>
<reference evidence="12 13" key="1">
    <citation type="journal article" date="2016" name="Nat. Commun.">
        <title>Thousands of microbial genomes shed light on interconnected biogeochemical processes in an aquifer system.</title>
        <authorList>
            <person name="Anantharaman K."/>
            <person name="Brown C.T."/>
            <person name="Hug L.A."/>
            <person name="Sharon I."/>
            <person name="Castelle C.J."/>
            <person name="Probst A.J."/>
            <person name="Thomas B.C."/>
            <person name="Singh A."/>
            <person name="Wilkins M.J."/>
            <person name="Karaoz U."/>
            <person name="Brodie E.L."/>
            <person name="Williams K.H."/>
            <person name="Hubbard S.S."/>
            <person name="Banfield J.F."/>
        </authorList>
    </citation>
    <scope>NUCLEOTIDE SEQUENCE [LARGE SCALE GENOMIC DNA]</scope>
</reference>
<dbReference type="PRINTS" id="PR00985">
    <property type="entry name" value="TRNASYNTHLEU"/>
</dbReference>
<comment type="subcellular location">
    <subcellularLocation>
        <location evidence="10">Cytoplasm</location>
    </subcellularLocation>
</comment>
<comment type="caution">
    <text evidence="12">The sequence shown here is derived from an EMBL/GenBank/DDBJ whole genome shotgun (WGS) entry which is preliminary data.</text>
</comment>
<dbReference type="InterPro" id="IPR002302">
    <property type="entry name" value="Leu-tRNA-ligase"/>
</dbReference>
<keyword evidence="4 10" id="KW-0547">Nucleotide-binding</keyword>
<dbReference type="PROSITE" id="PS00893">
    <property type="entry name" value="NUDIX_BOX"/>
    <property type="match status" value="1"/>
</dbReference>